<evidence type="ECO:0008006" key="4">
    <source>
        <dbReference type="Google" id="ProtNLM"/>
    </source>
</evidence>
<evidence type="ECO:0000313" key="2">
    <source>
        <dbReference type="EMBL" id="MFN2974899.1"/>
    </source>
</evidence>
<evidence type="ECO:0000313" key="3">
    <source>
        <dbReference type="Proteomes" id="UP001634747"/>
    </source>
</evidence>
<keyword evidence="3" id="KW-1185">Reference proteome</keyword>
<reference evidence="2 3" key="1">
    <citation type="submission" date="2024-12" db="EMBL/GenBank/DDBJ databases">
        <authorList>
            <person name="Lee Y."/>
        </authorList>
    </citation>
    <scope>NUCLEOTIDE SEQUENCE [LARGE SCALE GENOMIC DNA]</scope>
    <source>
        <strain evidence="2 3">03SUJ4</strain>
    </source>
</reference>
<keyword evidence="1" id="KW-0812">Transmembrane</keyword>
<dbReference type="EMBL" id="JBJYXY010000001">
    <property type="protein sequence ID" value="MFN2974899.1"/>
    <property type="molecule type" value="Genomic_DNA"/>
</dbReference>
<keyword evidence="1" id="KW-0472">Membrane</keyword>
<feature type="transmembrane region" description="Helical" evidence="1">
    <location>
        <begin position="80"/>
        <end position="100"/>
    </location>
</feature>
<sequence length="168" mass="18425">MNQSTAKPAGYLQDAAARSATAALLGTPEGCNDQVVGTILSGWRYDLSEVSPATRTDYEAHLLDCYHCRARQRLHRTIDVVLLALFTLSFFAFLLATAIIHRAPWGQTALASLHTAHLSFAVTLQTVALGGLLFSLLLWIMVALMTPAPMLIHNTVQQRRLATGRQRL</sequence>
<organism evidence="2 3">
    <name type="scientific">Terriglobus aquaticus</name>
    <dbReference type="NCBI Taxonomy" id="940139"/>
    <lineage>
        <taxon>Bacteria</taxon>
        <taxon>Pseudomonadati</taxon>
        <taxon>Acidobacteriota</taxon>
        <taxon>Terriglobia</taxon>
        <taxon>Terriglobales</taxon>
        <taxon>Acidobacteriaceae</taxon>
        <taxon>Terriglobus</taxon>
    </lineage>
</organism>
<dbReference type="Proteomes" id="UP001634747">
    <property type="component" value="Unassembled WGS sequence"/>
</dbReference>
<proteinExistence type="predicted"/>
<gene>
    <name evidence="2" type="ORF">ACK2TP_03920</name>
</gene>
<comment type="caution">
    <text evidence="2">The sequence shown here is derived from an EMBL/GenBank/DDBJ whole genome shotgun (WGS) entry which is preliminary data.</text>
</comment>
<feature type="transmembrane region" description="Helical" evidence="1">
    <location>
        <begin position="120"/>
        <end position="144"/>
    </location>
</feature>
<dbReference type="RefSeq" id="WP_263413553.1">
    <property type="nucleotide sequence ID" value="NZ_BAABBH010000001.1"/>
</dbReference>
<evidence type="ECO:0000256" key="1">
    <source>
        <dbReference type="SAM" id="Phobius"/>
    </source>
</evidence>
<protein>
    <recommendedName>
        <fullName evidence="4">Zinc-finger domain-containing protein</fullName>
    </recommendedName>
</protein>
<accession>A0ABW9KGL1</accession>
<name>A0ABW9KGL1_9BACT</name>
<keyword evidence="1" id="KW-1133">Transmembrane helix</keyword>